<dbReference type="PANTHER" id="PTHR40275:SF1">
    <property type="entry name" value="SSL7038 PROTEIN"/>
    <property type="match status" value="1"/>
</dbReference>
<name>A0A3M3AJB0_PSEA0</name>
<feature type="compositionally biased region" description="Basic and acidic residues" evidence="1">
    <location>
        <begin position="43"/>
        <end position="55"/>
    </location>
</feature>
<reference evidence="2 3" key="1">
    <citation type="submission" date="2018-08" db="EMBL/GenBank/DDBJ databases">
        <title>Recombination of ecologically and evolutionarily significant loci maintains genetic cohesion in the Pseudomonas syringae species complex.</title>
        <authorList>
            <person name="Dillon M."/>
            <person name="Thakur S."/>
            <person name="Almeida R.N.D."/>
            <person name="Weir B.S."/>
            <person name="Guttman D.S."/>
        </authorList>
    </citation>
    <scope>NUCLEOTIDE SEQUENCE [LARGE SCALE GENOMIC DNA]</scope>
    <source>
        <strain evidence="2 3">ICMP 8636</strain>
    </source>
</reference>
<dbReference type="InterPro" id="IPR014057">
    <property type="entry name" value="HI1420"/>
</dbReference>
<comment type="caution">
    <text evidence="2">The sequence shown here is derived from an EMBL/GenBank/DDBJ whole genome shotgun (WGS) entry which is preliminary data.</text>
</comment>
<sequence length="396" mass="42672">MLGLDFACITQFRAKKYFSLGRRHKGQAAKRHRPSQGSMEMSQGEKEMTTHTRSHDESVLEMLREDEAFAIEYLSVALEEIDEDGGEDVFLTAIRRLIEARGGMGNLSKNTGLARPNLYRSIAAGGDPKLSTILKVLQALGVGMSKVVSHRADVGISLTPGNNTSPTITLPNSGITLTPQPLTDAQKEALKNAAANTPAVVYHPSTEVPATTEPMEAVDTWIGRSQSPDFPQKAAQHSNSTEALKTSYEAFKSTLASVYPDLARKKFGFTIEANGNLKATNSSGELSDADTQQLNTLLNASSGLKAAAATYRETAIDMVDADSPWSGSYLGRYNLTKENFASSLDLGALFIPKTSTPSKDQIDGMFFNQLAYNGELHTQETEAAMLAARAAKKAAT</sequence>
<dbReference type="Pfam" id="PF21716">
    <property type="entry name" value="dnstrm_HI1420"/>
    <property type="match status" value="1"/>
</dbReference>
<dbReference type="AlphaFoldDB" id="A0A3M3AJB0"/>
<evidence type="ECO:0008006" key="4">
    <source>
        <dbReference type="Google" id="ProtNLM"/>
    </source>
</evidence>
<proteinExistence type="predicted"/>
<organism evidence="2 3">
    <name type="scientific">Pseudomonas amygdali pv. eriobotryae</name>
    <dbReference type="NCBI Taxonomy" id="129137"/>
    <lineage>
        <taxon>Bacteria</taxon>
        <taxon>Pseudomonadati</taxon>
        <taxon>Pseudomonadota</taxon>
        <taxon>Gammaproteobacteria</taxon>
        <taxon>Pseudomonadales</taxon>
        <taxon>Pseudomonadaceae</taxon>
        <taxon>Pseudomonas</taxon>
        <taxon>Pseudomonas amygdali</taxon>
    </lineage>
</organism>
<feature type="non-terminal residue" evidence="2">
    <location>
        <position position="396"/>
    </location>
</feature>
<dbReference type="PANTHER" id="PTHR40275">
    <property type="entry name" value="SSL7038 PROTEIN"/>
    <property type="match status" value="1"/>
</dbReference>
<evidence type="ECO:0000313" key="2">
    <source>
        <dbReference type="EMBL" id="RMM00528.1"/>
    </source>
</evidence>
<dbReference type="EMBL" id="RBOA01000211">
    <property type="protein sequence ID" value="RMM00528.1"/>
    <property type="molecule type" value="Genomic_DNA"/>
</dbReference>
<dbReference type="Proteomes" id="UP000272627">
    <property type="component" value="Unassembled WGS sequence"/>
</dbReference>
<evidence type="ECO:0000256" key="1">
    <source>
        <dbReference type="SAM" id="MobiDB-lite"/>
    </source>
</evidence>
<protein>
    <recommendedName>
        <fullName evidence="4">Addiction module antidote protein</fullName>
    </recommendedName>
</protein>
<evidence type="ECO:0000313" key="3">
    <source>
        <dbReference type="Proteomes" id="UP000272627"/>
    </source>
</evidence>
<accession>A0A3M3AJB0</accession>
<gene>
    <name evidence="2" type="ORF">ALQ86_05339</name>
</gene>
<feature type="compositionally biased region" description="Basic residues" evidence="1">
    <location>
        <begin position="23"/>
        <end position="34"/>
    </location>
</feature>
<feature type="region of interest" description="Disordered" evidence="1">
    <location>
        <begin position="23"/>
        <end position="55"/>
    </location>
</feature>